<feature type="repeat" description="WD" evidence="3">
    <location>
        <begin position="327"/>
        <end position="368"/>
    </location>
</feature>
<keyword evidence="2" id="KW-0677">Repeat</keyword>
<dbReference type="SMART" id="SM00320">
    <property type="entry name" value="WD40"/>
    <property type="match status" value="3"/>
</dbReference>
<evidence type="ECO:0000256" key="1">
    <source>
        <dbReference type="ARBA" id="ARBA00022574"/>
    </source>
</evidence>
<evidence type="ECO:0008006" key="6">
    <source>
        <dbReference type="Google" id="ProtNLM"/>
    </source>
</evidence>
<feature type="repeat" description="WD" evidence="3">
    <location>
        <begin position="369"/>
        <end position="410"/>
    </location>
</feature>
<organism evidence="4 5">
    <name type="scientific">Aspergillus leporis</name>
    <dbReference type="NCBI Taxonomy" id="41062"/>
    <lineage>
        <taxon>Eukaryota</taxon>
        <taxon>Fungi</taxon>
        <taxon>Dikarya</taxon>
        <taxon>Ascomycota</taxon>
        <taxon>Pezizomycotina</taxon>
        <taxon>Eurotiomycetes</taxon>
        <taxon>Eurotiomycetidae</taxon>
        <taxon>Eurotiales</taxon>
        <taxon>Aspergillaceae</taxon>
        <taxon>Aspergillus</taxon>
        <taxon>Aspergillus subgen. Circumdati</taxon>
    </lineage>
</organism>
<dbReference type="InterPro" id="IPR015943">
    <property type="entry name" value="WD40/YVTN_repeat-like_dom_sf"/>
</dbReference>
<sequence>MSVPLFISAATVCRYIEISRLEPKLRLAELLTDQAKYVSRMDKTYLPILTRLLDDQQSDGSEQQQLLQEFQEIVGVIILLAVPLSINTLSLFLEIETDQITNLLDLFRSVLSIPGDRNQPVRILHLSFRDFLVQSRTKFHVDEPKKHKDIAQFYLKTMRSRLQKDICNLVSPGTHRADIDPQHVRKYLPPELEYSCRYWAHHLALCKDFIAEMENVLSFLQKHFLHWMEAMSIMGLAAEVVGIVNLLQSAFHSNRSVDLSEFLHDAKRFVLKNRQIAHDFPLQIYCSGLVFAPEMSIIRKQFEGELLNRVRLSSNLQETWGTDLQILEGHSSSVRSVAFSRNGRRLASGSDDFTVRLWDSTTGALQYILKGHDYPVETVVFSHDGRLLASGSSDNTIRLWDPATGSLQHTLKGHVYPVYSVAFSHDGRLLASGSNDRTIRLWDPAANSCSTL</sequence>
<evidence type="ECO:0000313" key="4">
    <source>
        <dbReference type="EMBL" id="KAB8074624.1"/>
    </source>
</evidence>
<feature type="repeat" description="WD" evidence="3">
    <location>
        <begin position="411"/>
        <end position="443"/>
    </location>
</feature>
<dbReference type="PANTHER" id="PTHR19879:SF9">
    <property type="entry name" value="TRANSCRIPTION INITIATION FACTOR TFIID SUBUNIT 5"/>
    <property type="match status" value="1"/>
</dbReference>
<keyword evidence="1 3" id="KW-0853">WD repeat</keyword>
<dbReference type="InterPro" id="IPR020472">
    <property type="entry name" value="WD40_PAC1"/>
</dbReference>
<dbReference type="CDD" id="cd00200">
    <property type="entry name" value="WD40"/>
    <property type="match status" value="1"/>
</dbReference>
<keyword evidence="5" id="KW-1185">Reference proteome</keyword>
<dbReference type="Proteomes" id="UP000326565">
    <property type="component" value="Unassembled WGS sequence"/>
</dbReference>
<dbReference type="PROSITE" id="PS50082">
    <property type="entry name" value="WD_REPEATS_2"/>
    <property type="match status" value="3"/>
</dbReference>
<dbReference type="Pfam" id="PF00400">
    <property type="entry name" value="WD40"/>
    <property type="match status" value="3"/>
</dbReference>
<dbReference type="AlphaFoldDB" id="A0A5N5X524"/>
<evidence type="ECO:0000256" key="3">
    <source>
        <dbReference type="PROSITE-ProRule" id="PRU00221"/>
    </source>
</evidence>
<dbReference type="OrthoDB" id="674604at2759"/>
<dbReference type="InterPro" id="IPR036322">
    <property type="entry name" value="WD40_repeat_dom_sf"/>
</dbReference>
<evidence type="ECO:0000256" key="2">
    <source>
        <dbReference type="ARBA" id="ARBA00022737"/>
    </source>
</evidence>
<proteinExistence type="predicted"/>
<reference evidence="4 5" key="1">
    <citation type="submission" date="2019-04" db="EMBL/GenBank/DDBJ databases">
        <title>Friends and foes A comparative genomics study of 23 Aspergillus species from section Flavi.</title>
        <authorList>
            <consortium name="DOE Joint Genome Institute"/>
            <person name="Kjaerbolling I."/>
            <person name="Vesth T."/>
            <person name="Frisvad J.C."/>
            <person name="Nybo J.L."/>
            <person name="Theobald S."/>
            <person name="Kildgaard S."/>
            <person name="Isbrandt T."/>
            <person name="Kuo A."/>
            <person name="Sato A."/>
            <person name="Lyhne E.K."/>
            <person name="Kogle M.E."/>
            <person name="Wiebenga A."/>
            <person name="Kun R.S."/>
            <person name="Lubbers R.J."/>
            <person name="Makela M.R."/>
            <person name="Barry K."/>
            <person name="Chovatia M."/>
            <person name="Clum A."/>
            <person name="Daum C."/>
            <person name="Haridas S."/>
            <person name="He G."/>
            <person name="LaButti K."/>
            <person name="Lipzen A."/>
            <person name="Mondo S."/>
            <person name="Riley R."/>
            <person name="Salamov A."/>
            <person name="Simmons B.A."/>
            <person name="Magnuson J.K."/>
            <person name="Henrissat B."/>
            <person name="Mortensen U.H."/>
            <person name="Larsen T.O."/>
            <person name="Devries R.P."/>
            <person name="Grigoriev I.V."/>
            <person name="Machida M."/>
            <person name="Baker S.E."/>
            <person name="Andersen M.R."/>
        </authorList>
    </citation>
    <scope>NUCLEOTIDE SEQUENCE [LARGE SCALE GENOMIC DNA]</scope>
    <source>
        <strain evidence="4 5">CBS 151.66</strain>
    </source>
</reference>
<dbReference type="PANTHER" id="PTHR19879">
    <property type="entry name" value="TRANSCRIPTION INITIATION FACTOR TFIID"/>
    <property type="match status" value="1"/>
</dbReference>
<gene>
    <name evidence="4" type="ORF">BDV29DRAFT_156505</name>
</gene>
<dbReference type="InterPro" id="IPR001680">
    <property type="entry name" value="WD40_rpt"/>
</dbReference>
<dbReference type="SUPFAM" id="SSF50978">
    <property type="entry name" value="WD40 repeat-like"/>
    <property type="match status" value="1"/>
</dbReference>
<dbReference type="PROSITE" id="PS50294">
    <property type="entry name" value="WD_REPEATS_REGION"/>
    <property type="match status" value="3"/>
</dbReference>
<protein>
    <recommendedName>
        <fullName evidence="6">WD40-repeat-containing domain protein</fullName>
    </recommendedName>
</protein>
<name>A0A5N5X524_9EURO</name>
<dbReference type="PRINTS" id="PR00320">
    <property type="entry name" value="GPROTEINBRPT"/>
</dbReference>
<accession>A0A5N5X524</accession>
<dbReference type="Gene3D" id="2.130.10.10">
    <property type="entry name" value="YVTN repeat-like/Quinoprotein amine dehydrogenase"/>
    <property type="match status" value="2"/>
</dbReference>
<evidence type="ECO:0000313" key="5">
    <source>
        <dbReference type="Proteomes" id="UP000326565"/>
    </source>
</evidence>
<dbReference type="EMBL" id="ML732207">
    <property type="protein sequence ID" value="KAB8074624.1"/>
    <property type="molecule type" value="Genomic_DNA"/>
</dbReference>